<evidence type="ECO:0000256" key="1">
    <source>
        <dbReference type="ARBA" id="ARBA00022448"/>
    </source>
</evidence>
<reference evidence="5 6" key="1">
    <citation type="submission" date="2018-11" db="EMBL/GenBank/DDBJ databases">
        <title>The genome draft of YIM 96095.</title>
        <authorList>
            <person name="Tang S.-K."/>
            <person name="Chunyu W.-X."/>
            <person name="Feng Y.-Z."/>
        </authorList>
    </citation>
    <scope>NUCLEOTIDE SEQUENCE [LARGE SCALE GENOMIC DNA]</scope>
    <source>
        <strain evidence="5 6">YIM 96095</strain>
    </source>
</reference>
<accession>A0A3N0EHU7</accession>
<dbReference type="Pfam" id="PF00005">
    <property type="entry name" value="ABC_tran"/>
    <property type="match status" value="1"/>
</dbReference>
<dbReference type="EMBL" id="RJMB01000001">
    <property type="protein sequence ID" value="RNL87460.1"/>
    <property type="molecule type" value="Genomic_DNA"/>
</dbReference>
<dbReference type="RefSeq" id="WP_123199325.1">
    <property type="nucleotide sequence ID" value="NZ_RJMB01000001.1"/>
</dbReference>
<evidence type="ECO:0000313" key="5">
    <source>
        <dbReference type="EMBL" id="RNL87460.1"/>
    </source>
</evidence>
<dbReference type="InterPro" id="IPR051120">
    <property type="entry name" value="ABC_AA/LPS_Transport"/>
</dbReference>
<dbReference type="GO" id="GO:0005524">
    <property type="term" value="F:ATP binding"/>
    <property type="evidence" value="ECO:0007669"/>
    <property type="project" value="UniProtKB-KW"/>
</dbReference>
<dbReference type="GO" id="GO:0005886">
    <property type="term" value="C:plasma membrane"/>
    <property type="evidence" value="ECO:0007669"/>
    <property type="project" value="TreeGrafter"/>
</dbReference>
<dbReference type="PROSITE" id="PS50893">
    <property type="entry name" value="ABC_TRANSPORTER_2"/>
    <property type="match status" value="1"/>
</dbReference>
<protein>
    <submittedName>
        <fullName evidence="5">ABC transporter ATP-binding protein</fullName>
    </submittedName>
</protein>
<keyword evidence="2" id="KW-0547">Nucleotide-binding</keyword>
<dbReference type="InterPro" id="IPR032823">
    <property type="entry name" value="BCA_ABC_TP_C"/>
</dbReference>
<dbReference type="Pfam" id="PF12399">
    <property type="entry name" value="BCA_ABC_TP_C"/>
    <property type="match status" value="1"/>
</dbReference>
<proteinExistence type="predicted"/>
<dbReference type="CDD" id="cd03219">
    <property type="entry name" value="ABC_Mj1267_LivG_branched"/>
    <property type="match status" value="1"/>
</dbReference>
<dbReference type="SMART" id="SM00382">
    <property type="entry name" value="AAA"/>
    <property type="match status" value="1"/>
</dbReference>
<sequence length="263" mass="27947">MTPSLTDHLLTADGVTVRFGGLVALKDVHITVPPGSVVGLIGPNGAGKTTLFNVLSGLITPDTGTISSKGHRLSGLRPYHLANHGISRTLQGLNLFPGMTVLDNVMTGGERLAKTGLFTMLTGLGRFERDERALRGRAMAVLDELGIAHVAGAYPSTLAYGVQKRVALARALVNEPELLMLDEPAGGLSSEELAELATRIRDLRERMSVLLIEHHMDLVMDVCDHIVVLNFGAVISEGPPDVVRNDPAVTAAYLGSAEESDDE</sequence>
<dbReference type="InterPro" id="IPR027417">
    <property type="entry name" value="P-loop_NTPase"/>
</dbReference>
<evidence type="ECO:0000259" key="4">
    <source>
        <dbReference type="PROSITE" id="PS50893"/>
    </source>
</evidence>
<dbReference type="SUPFAM" id="SSF52540">
    <property type="entry name" value="P-loop containing nucleoside triphosphate hydrolases"/>
    <property type="match status" value="1"/>
</dbReference>
<gene>
    <name evidence="5" type="ORF">EFW17_01205</name>
</gene>
<name>A0A3N0EHU7_9ACTN</name>
<dbReference type="OrthoDB" id="4350300at2"/>
<dbReference type="FunFam" id="3.40.50.300:FF:000421">
    <property type="entry name" value="Branched-chain amino acid ABC transporter ATP-binding protein"/>
    <property type="match status" value="1"/>
</dbReference>
<evidence type="ECO:0000256" key="3">
    <source>
        <dbReference type="ARBA" id="ARBA00022840"/>
    </source>
</evidence>
<feature type="domain" description="ABC transporter" evidence="4">
    <location>
        <begin position="10"/>
        <end position="256"/>
    </location>
</feature>
<dbReference type="InterPro" id="IPR003439">
    <property type="entry name" value="ABC_transporter-like_ATP-bd"/>
</dbReference>
<dbReference type="PANTHER" id="PTHR45772:SF4">
    <property type="entry name" value="ABC TRANSPORTER ATP-BINDING PROTEIN"/>
    <property type="match status" value="1"/>
</dbReference>
<dbReference type="InterPro" id="IPR003593">
    <property type="entry name" value="AAA+_ATPase"/>
</dbReference>
<dbReference type="Gene3D" id="3.40.50.300">
    <property type="entry name" value="P-loop containing nucleotide triphosphate hydrolases"/>
    <property type="match status" value="1"/>
</dbReference>
<comment type="caution">
    <text evidence="5">The sequence shown here is derived from an EMBL/GenBank/DDBJ whole genome shotgun (WGS) entry which is preliminary data.</text>
</comment>
<dbReference type="AlphaFoldDB" id="A0A3N0EHU7"/>
<organism evidence="5 6">
    <name type="scientific">Halostreptopolyspora alba</name>
    <dbReference type="NCBI Taxonomy" id="2487137"/>
    <lineage>
        <taxon>Bacteria</taxon>
        <taxon>Bacillati</taxon>
        <taxon>Actinomycetota</taxon>
        <taxon>Actinomycetes</taxon>
        <taxon>Streptosporangiales</taxon>
        <taxon>Nocardiopsidaceae</taxon>
        <taxon>Halostreptopolyspora</taxon>
    </lineage>
</organism>
<dbReference type="PANTHER" id="PTHR45772">
    <property type="entry name" value="CONSERVED COMPONENT OF ABC TRANSPORTER FOR NATURAL AMINO ACIDS-RELATED"/>
    <property type="match status" value="1"/>
</dbReference>
<evidence type="ECO:0000313" key="6">
    <source>
        <dbReference type="Proteomes" id="UP000269198"/>
    </source>
</evidence>
<keyword evidence="3 5" id="KW-0067">ATP-binding</keyword>
<keyword evidence="6" id="KW-1185">Reference proteome</keyword>
<keyword evidence="1" id="KW-0813">Transport</keyword>
<dbReference type="GO" id="GO:0016887">
    <property type="term" value="F:ATP hydrolysis activity"/>
    <property type="evidence" value="ECO:0007669"/>
    <property type="project" value="InterPro"/>
</dbReference>
<evidence type="ECO:0000256" key="2">
    <source>
        <dbReference type="ARBA" id="ARBA00022741"/>
    </source>
</evidence>
<dbReference type="Proteomes" id="UP000269198">
    <property type="component" value="Unassembled WGS sequence"/>
</dbReference>